<dbReference type="GO" id="GO:0005737">
    <property type="term" value="C:cytoplasm"/>
    <property type="evidence" value="ECO:0007669"/>
    <property type="project" value="TreeGrafter"/>
</dbReference>
<dbReference type="EMBL" id="CP035758">
    <property type="protein sequence ID" value="QBD81772.1"/>
    <property type="molecule type" value="Genomic_DNA"/>
</dbReference>
<keyword evidence="2" id="KW-1185">Reference proteome</keyword>
<proteinExistence type="predicted"/>
<dbReference type="InterPro" id="IPR014729">
    <property type="entry name" value="Rossmann-like_a/b/a_fold"/>
</dbReference>
<dbReference type="GO" id="GO:0000309">
    <property type="term" value="F:nicotinamide-nucleotide adenylyltransferase activity"/>
    <property type="evidence" value="ECO:0007669"/>
    <property type="project" value="TreeGrafter"/>
</dbReference>
<dbReference type="OrthoDB" id="154639at2"/>
<sequence>MSRYLHFSPHTLHFLKHVQAQLDQLDPGAAPRAFVTPGSPQPREDIIIFAGSFNPPTIAHIALLKQARQYARAHEPMHLYAAFNKLTVDKENVERPLLLERILLLQNVLRPRLPHAGILLFNRGLYVEQAEAIRHSFPQVKRIFFLMGFDKIVQIFDPHYYEDRDAALADLFKQAQMLVAPRGSAGKQELEDLLNQPQNRKFAGYVQALPFSPTYRAIASSHIRQHSANYLHDVPQEVRQFMRETRAYAPPLHRSDGVEIDYYGERAMRLERQVHQRQALKREGER</sequence>
<dbReference type="PANTHER" id="PTHR31285:SF0">
    <property type="entry name" value="NICOTINAMIDE MONONUCLEOTIDE ADENYLYLTRANSFERASE"/>
    <property type="match status" value="1"/>
</dbReference>
<dbReference type="Gene3D" id="3.40.50.620">
    <property type="entry name" value="HUPs"/>
    <property type="match status" value="1"/>
</dbReference>
<dbReference type="PANTHER" id="PTHR31285">
    <property type="entry name" value="NICOTINAMIDE MONONUCLEOTIDE ADENYLYLTRANSFERASE"/>
    <property type="match status" value="1"/>
</dbReference>
<reference evidence="1 2" key="1">
    <citation type="submission" date="2019-01" db="EMBL/GenBank/DDBJ databases">
        <title>Ktedonosporobacter rubrisoli SCAWS-G2.</title>
        <authorList>
            <person name="Huang Y."/>
            <person name="Yan B."/>
        </authorList>
    </citation>
    <scope>NUCLEOTIDE SEQUENCE [LARGE SCALE GENOMIC DNA]</scope>
    <source>
        <strain evidence="1 2">SCAWS-G2</strain>
    </source>
</reference>
<dbReference type="Proteomes" id="UP000290365">
    <property type="component" value="Chromosome"/>
</dbReference>
<protein>
    <submittedName>
        <fullName evidence="1">Uncharacterized protein</fullName>
    </submittedName>
</protein>
<dbReference type="RefSeq" id="WP_129892833.1">
    <property type="nucleotide sequence ID" value="NZ_CP035758.1"/>
</dbReference>
<name>A0A4P6K1P3_KTERU</name>
<evidence type="ECO:0000313" key="1">
    <source>
        <dbReference type="EMBL" id="QBD81772.1"/>
    </source>
</evidence>
<dbReference type="KEGG" id="kbs:EPA93_39690"/>
<organism evidence="1 2">
    <name type="scientific">Ktedonosporobacter rubrisoli</name>
    <dbReference type="NCBI Taxonomy" id="2509675"/>
    <lineage>
        <taxon>Bacteria</taxon>
        <taxon>Bacillati</taxon>
        <taxon>Chloroflexota</taxon>
        <taxon>Ktedonobacteria</taxon>
        <taxon>Ktedonobacterales</taxon>
        <taxon>Ktedonosporobacteraceae</taxon>
        <taxon>Ktedonosporobacter</taxon>
    </lineage>
</organism>
<dbReference type="AlphaFoldDB" id="A0A4P6K1P3"/>
<dbReference type="GO" id="GO:0016887">
    <property type="term" value="F:ATP hydrolysis activity"/>
    <property type="evidence" value="ECO:0007669"/>
    <property type="project" value="TreeGrafter"/>
</dbReference>
<evidence type="ECO:0000313" key="2">
    <source>
        <dbReference type="Proteomes" id="UP000290365"/>
    </source>
</evidence>
<accession>A0A4P6K1P3</accession>
<gene>
    <name evidence="1" type="ORF">EPA93_39690</name>
</gene>
<dbReference type="SUPFAM" id="SSF52374">
    <property type="entry name" value="Nucleotidylyl transferase"/>
    <property type="match status" value="1"/>
</dbReference>